<evidence type="ECO:0000256" key="2">
    <source>
        <dbReference type="ARBA" id="ARBA00022490"/>
    </source>
</evidence>
<reference evidence="6" key="2">
    <citation type="submission" date="2025-09" db="UniProtKB">
        <authorList>
            <consortium name="Ensembl"/>
        </authorList>
    </citation>
    <scope>IDENTIFICATION</scope>
</reference>
<dbReference type="GO" id="GO:0051015">
    <property type="term" value="F:actin filament binding"/>
    <property type="evidence" value="ECO:0007669"/>
    <property type="project" value="TreeGrafter"/>
</dbReference>
<dbReference type="GO" id="GO:0001725">
    <property type="term" value="C:stress fiber"/>
    <property type="evidence" value="ECO:0007669"/>
    <property type="project" value="TreeGrafter"/>
</dbReference>
<dbReference type="Pfam" id="PF02187">
    <property type="entry name" value="GAS2"/>
    <property type="match status" value="1"/>
</dbReference>
<protein>
    <recommendedName>
        <fullName evidence="5">GAR domain-containing protein</fullName>
    </recommendedName>
</protein>
<evidence type="ECO:0000256" key="1">
    <source>
        <dbReference type="ARBA" id="ARBA00004245"/>
    </source>
</evidence>
<evidence type="ECO:0000256" key="4">
    <source>
        <dbReference type="SAM" id="MobiDB-lite"/>
    </source>
</evidence>
<evidence type="ECO:0000256" key="3">
    <source>
        <dbReference type="ARBA" id="ARBA00023212"/>
    </source>
</evidence>
<evidence type="ECO:0000313" key="7">
    <source>
        <dbReference type="Proteomes" id="UP000694552"/>
    </source>
</evidence>
<dbReference type="SUPFAM" id="SSF143575">
    <property type="entry name" value="GAS2 domain-like"/>
    <property type="match status" value="1"/>
</dbReference>
<feature type="compositionally biased region" description="Low complexity" evidence="4">
    <location>
        <begin position="138"/>
        <end position="163"/>
    </location>
</feature>
<accession>A0A8C8A9S7</accession>
<keyword evidence="2" id="KW-0963">Cytoplasm</keyword>
<proteinExistence type="predicted"/>
<feature type="compositionally biased region" description="Low complexity" evidence="4">
    <location>
        <begin position="66"/>
        <end position="78"/>
    </location>
</feature>
<keyword evidence="7" id="KW-1185">Reference proteome</keyword>
<dbReference type="Gene3D" id="3.30.920.20">
    <property type="entry name" value="Gas2-like domain"/>
    <property type="match status" value="1"/>
</dbReference>
<evidence type="ECO:0000259" key="5">
    <source>
        <dbReference type="PROSITE" id="PS51460"/>
    </source>
</evidence>
<dbReference type="PROSITE" id="PS51460">
    <property type="entry name" value="GAR"/>
    <property type="match status" value="1"/>
</dbReference>
<feature type="region of interest" description="Disordered" evidence="4">
    <location>
        <begin position="53"/>
        <end position="241"/>
    </location>
</feature>
<dbReference type="GO" id="GO:0008017">
    <property type="term" value="F:microtubule binding"/>
    <property type="evidence" value="ECO:0007669"/>
    <property type="project" value="InterPro"/>
</dbReference>
<dbReference type="GO" id="GO:1904825">
    <property type="term" value="P:protein localization to microtubule plus-end"/>
    <property type="evidence" value="ECO:0007669"/>
    <property type="project" value="TreeGrafter"/>
</dbReference>
<organism evidence="6 7">
    <name type="scientific">Otus sunia</name>
    <name type="common">Oriental scops-owl</name>
    <dbReference type="NCBI Taxonomy" id="257818"/>
    <lineage>
        <taxon>Eukaryota</taxon>
        <taxon>Metazoa</taxon>
        <taxon>Chordata</taxon>
        <taxon>Craniata</taxon>
        <taxon>Vertebrata</taxon>
        <taxon>Euteleostomi</taxon>
        <taxon>Archelosauria</taxon>
        <taxon>Archosauria</taxon>
        <taxon>Dinosauria</taxon>
        <taxon>Saurischia</taxon>
        <taxon>Theropoda</taxon>
        <taxon>Coelurosauria</taxon>
        <taxon>Aves</taxon>
        <taxon>Neognathae</taxon>
        <taxon>Neoaves</taxon>
        <taxon>Telluraves</taxon>
        <taxon>Strigiformes</taxon>
        <taxon>Strigidae</taxon>
        <taxon>Otus</taxon>
    </lineage>
</organism>
<dbReference type="GO" id="GO:0051764">
    <property type="term" value="P:actin crosslink formation"/>
    <property type="evidence" value="ECO:0007669"/>
    <property type="project" value="TreeGrafter"/>
</dbReference>
<comment type="subcellular location">
    <subcellularLocation>
        <location evidence="1">Cytoplasm</location>
        <location evidence="1">Cytoskeleton</location>
    </subcellularLocation>
</comment>
<dbReference type="GO" id="GO:0005884">
    <property type="term" value="C:actin filament"/>
    <property type="evidence" value="ECO:0007669"/>
    <property type="project" value="TreeGrafter"/>
</dbReference>
<dbReference type="Ensembl" id="ENSOSUT00000002474.1">
    <property type="protein sequence ID" value="ENSOSUP00000002423.1"/>
    <property type="gene ID" value="ENSOSUG00000001718.1"/>
</dbReference>
<dbReference type="GO" id="GO:0008093">
    <property type="term" value="F:cytoskeletal anchor activity"/>
    <property type="evidence" value="ECO:0007669"/>
    <property type="project" value="TreeGrafter"/>
</dbReference>
<dbReference type="InterPro" id="IPR003108">
    <property type="entry name" value="GAR_dom"/>
</dbReference>
<reference evidence="6" key="1">
    <citation type="submission" date="2025-08" db="UniProtKB">
        <authorList>
            <consortium name="Ensembl"/>
        </authorList>
    </citation>
    <scope>IDENTIFICATION</scope>
</reference>
<dbReference type="SMART" id="SM00243">
    <property type="entry name" value="GAS2"/>
    <property type="match status" value="1"/>
</dbReference>
<keyword evidence="3" id="KW-0206">Cytoskeleton</keyword>
<dbReference type="GO" id="GO:0031110">
    <property type="term" value="P:regulation of microtubule polymerization or depolymerization"/>
    <property type="evidence" value="ECO:0007669"/>
    <property type="project" value="TreeGrafter"/>
</dbReference>
<feature type="domain" description="GAR" evidence="5">
    <location>
        <begin position="1"/>
        <end position="49"/>
    </location>
</feature>
<dbReference type="Proteomes" id="UP000694552">
    <property type="component" value="Unplaced"/>
</dbReference>
<dbReference type="InterPro" id="IPR036534">
    <property type="entry name" value="GAR_dom_sf"/>
</dbReference>
<name>A0A8C8A9S7_9STRI</name>
<dbReference type="AlphaFoldDB" id="A0A8C8A9S7"/>
<dbReference type="GO" id="GO:0035371">
    <property type="term" value="C:microtubule plus-end"/>
    <property type="evidence" value="ECO:0007669"/>
    <property type="project" value="TreeGrafter"/>
</dbReference>
<sequence length="241" mass="24647">MVKVSEGKYKVGDSSTLIFVRVLRSHVMVRVGGGWDTLEHYLDKHDPCRCSSLSHRLPQPRAPGFSPQKPASSSFSPAPGAPSPGTPRRPRAAGPPWGGGDSSQARTLKGVGDTGSPKAPSSAKQEGLPPRGGPAPLPGSASPSRSPAEPRAASAHRWGTHGCCLGGGRGMSACRHPVPGEGSPAQPGNPHHPHGSAQPHSKAPAPQQGLSPMTGPGPTGRPQPHSGLSPTARPQPHSKAP</sequence>
<evidence type="ECO:0000313" key="6">
    <source>
        <dbReference type="Ensembl" id="ENSOSUP00000002423.1"/>
    </source>
</evidence>
<dbReference type="GO" id="GO:0005737">
    <property type="term" value="C:cytoplasm"/>
    <property type="evidence" value="ECO:0007669"/>
    <property type="project" value="TreeGrafter"/>
</dbReference>
<dbReference type="GO" id="GO:0001578">
    <property type="term" value="P:microtubule bundle formation"/>
    <property type="evidence" value="ECO:0007669"/>
    <property type="project" value="TreeGrafter"/>
</dbReference>
<dbReference type="PANTHER" id="PTHR46756:SF18">
    <property type="entry name" value="GAS2-LIKE PROTEIN PICKLED EGGS"/>
    <property type="match status" value="1"/>
</dbReference>
<dbReference type="PANTHER" id="PTHR46756">
    <property type="entry name" value="TRANSGELIN"/>
    <property type="match status" value="1"/>
</dbReference>